<evidence type="ECO:0000256" key="1">
    <source>
        <dbReference type="SAM" id="Phobius"/>
    </source>
</evidence>
<evidence type="ECO:0000313" key="3">
    <source>
        <dbReference type="Proteomes" id="UP000799118"/>
    </source>
</evidence>
<dbReference type="AlphaFoldDB" id="A0A6A4HRL5"/>
<accession>A0A6A4HRL5</accession>
<dbReference type="Proteomes" id="UP000799118">
    <property type="component" value="Unassembled WGS sequence"/>
</dbReference>
<keyword evidence="1" id="KW-1133">Transmembrane helix</keyword>
<feature type="transmembrane region" description="Helical" evidence="1">
    <location>
        <begin position="41"/>
        <end position="60"/>
    </location>
</feature>
<reference evidence="2" key="1">
    <citation type="journal article" date="2019" name="Environ. Microbiol.">
        <title>Fungal ecological strategies reflected in gene transcription - a case study of two litter decomposers.</title>
        <authorList>
            <person name="Barbi F."/>
            <person name="Kohler A."/>
            <person name="Barry K."/>
            <person name="Baskaran P."/>
            <person name="Daum C."/>
            <person name="Fauchery L."/>
            <person name="Ihrmark K."/>
            <person name="Kuo A."/>
            <person name="LaButti K."/>
            <person name="Lipzen A."/>
            <person name="Morin E."/>
            <person name="Grigoriev I.V."/>
            <person name="Henrissat B."/>
            <person name="Lindahl B."/>
            <person name="Martin F."/>
        </authorList>
    </citation>
    <scope>NUCLEOTIDE SEQUENCE</scope>
    <source>
        <strain evidence="2">JB14</strain>
    </source>
</reference>
<evidence type="ECO:0000313" key="2">
    <source>
        <dbReference type="EMBL" id="KAE9399998.1"/>
    </source>
</evidence>
<keyword evidence="1" id="KW-0812">Transmembrane</keyword>
<name>A0A6A4HRL5_9AGAR</name>
<proteinExistence type="predicted"/>
<sequence length="104" mass="12207">MVQGRRRKYNFMVYSRFGSTNAFSCYIIFCIDQGTWGDMNLYGPFAFWIHRCVLLLYHMLHGSRYLGRHELMSMVHSRFGSTDAFSCYIIFCIGQGTWGDMNLC</sequence>
<dbReference type="EMBL" id="ML769462">
    <property type="protein sequence ID" value="KAE9399998.1"/>
    <property type="molecule type" value="Genomic_DNA"/>
</dbReference>
<protein>
    <submittedName>
        <fullName evidence="2">Uncharacterized protein</fullName>
    </submittedName>
</protein>
<feature type="transmembrane region" description="Helical" evidence="1">
    <location>
        <begin position="12"/>
        <end position="29"/>
    </location>
</feature>
<gene>
    <name evidence="2" type="ORF">BT96DRAFT_672809</name>
</gene>
<keyword evidence="1" id="KW-0472">Membrane</keyword>
<keyword evidence="3" id="KW-1185">Reference proteome</keyword>
<organism evidence="2 3">
    <name type="scientific">Gymnopus androsaceus JB14</name>
    <dbReference type="NCBI Taxonomy" id="1447944"/>
    <lineage>
        <taxon>Eukaryota</taxon>
        <taxon>Fungi</taxon>
        <taxon>Dikarya</taxon>
        <taxon>Basidiomycota</taxon>
        <taxon>Agaricomycotina</taxon>
        <taxon>Agaricomycetes</taxon>
        <taxon>Agaricomycetidae</taxon>
        <taxon>Agaricales</taxon>
        <taxon>Marasmiineae</taxon>
        <taxon>Omphalotaceae</taxon>
        <taxon>Gymnopus</taxon>
    </lineage>
</organism>